<sequence>YKYYKKTRDKERIAGVLNGLGIAYFLRFNFQGAINCYKKVIQISDTIGDQFGVATASCNLANVFNDRGYHLMAVDCFQRALTISKKIGNSLMIGASLLGLAETFIKLSNYKKVKEYSEKAIEIFQSLGWREKIVPPTHFIGMMHQAMGNYTSGLRFYRRALRISEAIDNHQGLASSLVSIGSLFIDIGAFSKAKLYINSALKTAATIKMQKIEVDCYIHLCRMNLMMVDYLTAIGFYKEGVKKAKEIGEQQRLLRLLLIFSEICYYREQYRKGFE</sequence>
<name>X1CF63_9ZZZZ</name>
<dbReference type="SMART" id="SM00028">
    <property type="entry name" value="TPR"/>
    <property type="match status" value="5"/>
</dbReference>
<keyword evidence="1" id="KW-1133">Transmembrane helix</keyword>
<protein>
    <submittedName>
        <fullName evidence="2">Uncharacterized protein</fullName>
    </submittedName>
</protein>
<dbReference type="Pfam" id="PF13424">
    <property type="entry name" value="TPR_12"/>
    <property type="match status" value="2"/>
</dbReference>
<dbReference type="PANTHER" id="PTHR10098">
    <property type="entry name" value="RAPSYN-RELATED"/>
    <property type="match status" value="1"/>
</dbReference>
<dbReference type="InterPro" id="IPR011990">
    <property type="entry name" value="TPR-like_helical_dom_sf"/>
</dbReference>
<evidence type="ECO:0000313" key="2">
    <source>
        <dbReference type="EMBL" id="GAG94888.1"/>
    </source>
</evidence>
<dbReference type="Gene3D" id="1.25.40.10">
    <property type="entry name" value="Tetratricopeptide repeat domain"/>
    <property type="match status" value="2"/>
</dbReference>
<feature type="non-terminal residue" evidence="2">
    <location>
        <position position="275"/>
    </location>
</feature>
<keyword evidence="1" id="KW-0812">Transmembrane</keyword>
<keyword evidence="1" id="KW-0472">Membrane</keyword>
<organism evidence="2">
    <name type="scientific">marine sediment metagenome</name>
    <dbReference type="NCBI Taxonomy" id="412755"/>
    <lineage>
        <taxon>unclassified sequences</taxon>
        <taxon>metagenomes</taxon>
        <taxon>ecological metagenomes</taxon>
    </lineage>
</organism>
<dbReference type="AlphaFoldDB" id="X1CF63"/>
<feature type="transmembrane region" description="Helical" evidence="1">
    <location>
        <begin position="12"/>
        <end position="30"/>
    </location>
</feature>
<feature type="non-terminal residue" evidence="2">
    <location>
        <position position="1"/>
    </location>
</feature>
<comment type="caution">
    <text evidence="2">The sequence shown here is derived from an EMBL/GenBank/DDBJ whole genome shotgun (WGS) entry which is preliminary data.</text>
</comment>
<dbReference type="Pfam" id="PF13374">
    <property type="entry name" value="TPR_10"/>
    <property type="match status" value="1"/>
</dbReference>
<dbReference type="EMBL" id="BART01027588">
    <property type="protein sequence ID" value="GAG94888.1"/>
    <property type="molecule type" value="Genomic_DNA"/>
</dbReference>
<gene>
    <name evidence="2" type="ORF">S01H4_48877</name>
</gene>
<accession>X1CF63</accession>
<dbReference type="SUPFAM" id="SSF48452">
    <property type="entry name" value="TPR-like"/>
    <property type="match status" value="2"/>
</dbReference>
<dbReference type="InterPro" id="IPR019734">
    <property type="entry name" value="TPR_rpt"/>
</dbReference>
<evidence type="ECO:0000256" key="1">
    <source>
        <dbReference type="SAM" id="Phobius"/>
    </source>
</evidence>
<dbReference type="PANTHER" id="PTHR10098:SF108">
    <property type="entry name" value="TETRATRICOPEPTIDE REPEAT PROTEIN 28"/>
    <property type="match status" value="1"/>
</dbReference>
<proteinExistence type="predicted"/>
<reference evidence="2" key="1">
    <citation type="journal article" date="2014" name="Front. Microbiol.">
        <title>High frequency of phylogenetically diverse reductive dehalogenase-homologous genes in deep subseafloor sedimentary metagenomes.</title>
        <authorList>
            <person name="Kawai M."/>
            <person name="Futagami T."/>
            <person name="Toyoda A."/>
            <person name="Takaki Y."/>
            <person name="Nishi S."/>
            <person name="Hori S."/>
            <person name="Arai W."/>
            <person name="Tsubouchi T."/>
            <person name="Morono Y."/>
            <person name="Uchiyama I."/>
            <person name="Ito T."/>
            <person name="Fujiyama A."/>
            <person name="Inagaki F."/>
            <person name="Takami H."/>
        </authorList>
    </citation>
    <scope>NUCLEOTIDE SEQUENCE</scope>
    <source>
        <strain evidence="2">Expedition CK06-06</strain>
    </source>
</reference>